<dbReference type="Proteomes" id="UP000298179">
    <property type="component" value="Unassembled WGS sequence"/>
</dbReference>
<dbReference type="AlphaFoldDB" id="A0A4Y8RR59"/>
<proteinExistence type="inferred from homology"/>
<feature type="transmembrane region" description="Helical" evidence="5">
    <location>
        <begin position="254"/>
        <end position="271"/>
    </location>
</feature>
<dbReference type="PANTHER" id="PTHR43483:SF3">
    <property type="entry name" value="MEMBRANE TRANSPORTER PROTEIN HI_0806-RELATED"/>
    <property type="match status" value="1"/>
</dbReference>
<feature type="transmembrane region" description="Helical" evidence="5">
    <location>
        <begin position="93"/>
        <end position="111"/>
    </location>
</feature>
<evidence type="ECO:0000256" key="2">
    <source>
        <dbReference type="ARBA" id="ARBA00022692"/>
    </source>
</evidence>
<keyword evidence="3 5" id="KW-1133">Transmembrane helix</keyword>
<evidence type="ECO:0000313" key="7">
    <source>
        <dbReference type="Proteomes" id="UP000298179"/>
    </source>
</evidence>
<feature type="transmembrane region" description="Helical" evidence="5">
    <location>
        <begin position="220"/>
        <end position="242"/>
    </location>
</feature>
<dbReference type="OrthoDB" id="457670at2"/>
<accession>A0A4Y8RR59</accession>
<name>A0A4Y8RR59_9HYPH</name>
<feature type="transmembrane region" description="Helical" evidence="5">
    <location>
        <begin position="152"/>
        <end position="175"/>
    </location>
</feature>
<dbReference type="EMBL" id="SOZD01000002">
    <property type="protein sequence ID" value="TFF25314.1"/>
    <property type="molecule type" value="Genomic_DNA"/>
</dbReference>
<feature type="transmembrane region" description="Helical" evidence="5">
    <location>
        <begin position="54"/>
        <end position="73"/>
    </location>
</feature>
<organism evidence="6 7">
    <name type="scientific">Jiella endophytica</name>
    <dbReference type="NCBI Taxonomy" id="2558362"/>
    <lineage>
        <taxon>Bacteria</taxon>
        <taxon>Pseudomonadati</taxon>
        <taxon>Pseudomonadota</taxon>
        <taxon>Alphaproteobacteria</taxon>
        <taxon>Hyphomicrobiales</taxon>
        <taxon>Aurantimonadaceae</taxon>
        <taxon>Jiella</taxon>
    </lineage>
</organism>
<dbReference type="InterPro" id="IPR002781">
    <property type="entry name" value="TM_pro_TauE-like"/>
</dbReference>
<evidence type="ECO:0000313" key="6">
    <source>
        <dbReference type="EMBL" id="TFF25314.1"/>
    </source>
</evidence>
<feature type="transmembrane region" description="Helical" evidence="5">
    <location>
        <begin position="118"/>
        <end position="140"/>
    </location>
</feature>
<keyword evidence="4 5" id="KW-0472">Membrane</keyword>
<evidence type="ECO:0000256" key="5">
    <source>
        <dbReference type="RuleBase" id="RU363041"/>
    </source>
</evidence>
<dbReference type="PANTHER" id="PTHR43483">
    <property type="entry name" value="MEMBRANE TRANSPORTER PROTEIN HI_0806-RELATED"/>
    <property type="match status" value="1"/>
</dbReference>
<comment type="subcellular location">
    <subcellularLocation>
        <location evidence="5">Cell membrane</location>
        <topology evidence="5">Multi-pass membrane protein</topology>
    </subcellularLocation>
    <subcellularLocation>
        <location evidence="1">Membrane</location>
        <topology evidence="1">Multi-pass membrane protein</topology>
    </subcellularLocation>
</comment>
<keyword evidence="5" id="KW-1003">Cell membrane</keyword>
<comment type="similarity">
    <text evidence="5">Belongs to the 4-toluene sulfonate uptake permease (TSUP) (TC 2.A.102) family.</text>
</comment>
<feature type="transmembrane region" description="Helical" evidence="5">
    <location>
        <begin position="187"/>
        <end position="208"/>
    </location>
</feature>
<gene>
    <name evidence="6" type="ORF">E3C22_08095</name>
</gene>
<sequence length="274" mass="27984">MTLQDGVSLIPLIVTLLAAAAAAGFLAGLFGIGGGAIFVPVLYQTFESLGVSHLVSMHLAVGSSIAIIVPTSLRSLHSHLKRDVVDTALLRQWIIAVPLGAVAGAFLASIASSAELRAIFAVLAFTLGLKMLIGRLSIQLGEDLPGGIGRSLAGFVIGVLSALMGIGGGVLNNTFMTLYGRPIHQAVATSAGVGALIAVPGLLAYVIGGWGDAALPPYSLGFVNLFAVAVVAPASILAVPLGASLAHKLSRRQLELGFGCFLLTVAIRFAWSLL</sequence>
<dbReference type="GO" id="GO:0005886">
    <property type="term" value="C:plasma membrane"/>
    <property type="evidence" value="ECO:0007669"/>
    <property type="project" value="UniProtKB-SubCell"/>
</dbReference>
<evidence type="ECO:0000256" key="3">
    <source>
        <dbReference type="ARBA" id="ARBA00022989"/>
    </source>
</evidence>
<keyword evidence="7" id="KW-1185">Reference proteome</keyword>
<comment type="caution">
    <text evidence="6">The sequence shown here is derived from an EMBL/GenBank/DDBJ whole genome shotgun (WGS) entry which is preliminary data.</text>
</comment>
<feature type="transmembrane region" description="Helical" evidence="5">
    <location>
        <begin position="12"/>
        <end position="42"/>
    </location>
</feature>
<evidence type="ECO:0000256" key="1">
    <source>
        <dbReference type="ARBA" id="ARBA00004141"/>
    </source>
</evidence>
<dbReference type="Pfam" id="PF01925">
    <property type="entry name" value="TauE"/>
    <property type="match status" value="1"/>
</dbReference>
<evidence type="ECO:0000256" key="4">
    <source>
        <dbReference type="ARBA" id="ARBA00023136"/>
    </source>
</evidence>
<dbReference type="RefSeq" id="WP_134761483.1">
    <property type="nucleotide sequence ID" value="NZ_SOZD01000002.1"/>
</dbReference>
<protein>
    <recommendedName>
        <fullName evidence="5">Probable membrane transporter protein</fullName>
    </recommendedName>
</protein>
<reference evidence="6 7" key="1">
    <citation type="submission" date="2019-03" db="EMBL/GenBank/DDBJ databases">
        <title>Jiella endophytica sp. nov., a novel endophytic bacterium isolated from root of Ficus microcarpa Linn. f.</title>
        <authorList>
            <person name="Tuo L."/>
        </authorList>
    </citation>
    <scope>NUCLEOTIDE SEQUENCE [LARGE SCALE GENOMIC DNA]</scope>
    <source>
        <strain evidence="6 7">CBS5Q-3</strain>
    </source>
</reference>
<keyword evidence="2 5" id="KW-0812">Transmembrane</keyword>